<sequence>MTEQASVQWFPGHMAKTRRMIKDSLSLVDIIVELRDARIPLSSSNPELHKWVGDKKRMVVLNKCDTADPRITALWLKFYKEQGITAIATDSKTGKGIPQFLPAVRQELSEVLERRANKGMAGRPLRMMVVGIPNVGKSSFINKLAREKRAKVEDRPGVTRGKQWVTVSRDVELLDMPGVLWPKFEDPAVGEKLAFTGAVKDQVLDVELLAMRLLDWMRREYPEQLAERYKITDDETADLEPYDLLCLVGRKRGMLISGGEIDTLRAATMVLDEYRGGKFGKMSLEVPE</sequence>
<keyword evidence="3 4" id="KW-0342">GTP-binding</keyword>
<dbReference type="PROSITE" id="PS51721">
    <property type="entry name" value="G_CP"/>
    <property type="match status" value="1"/>
</dbReference>
<keyword evidence="8" id="KW-1185">Reference proteome</keyword>
<dbReference type="GO" id="GO:0005525">
    <property type="term" value="F:GTP binding"/>
    <property type="evidence" value="ECO:0007669"/>
    <property type="project" value="UniProtKB-KW"/>
</dbReference>
<dbReference type="Pfam" id="PF01926">
    <property type="entry name" value="MMR_HSR1"/>
    <property type="match status" value="1"/>
</dbReference>
<dbReference type="NCBIfam" id="TIGR03596">
    <property type="entry name" value="GTPase_YlqF"/>
    <property type="match status" value="1"/>
</dbReference>
<dbReference type="GO" id="GO:0005737">
    <property type="term" value="C:cytoplasm"/>
    <property type="evidence" value="ECO:0007669"/>
    <property type="project" value="UniProtKB-SubCell"/>
</dbReference>
<dbReference type="PIRSF" id="PIRSF006230">
    <property type="entry name" value="MG442"/>
    <property type="match status" value="1"/>
</dbReference>
<accession>A0A926E254</accession>
<evidence type="ECO:0000313" key="8">
    <source>
        <dbReference type="Proteomes" id="UP000610760"/>
    </source>
</evidence>
<evidence type="ECO:0000256" key="3">
    <source>
        <dbReference type="ARBA" id="ARBA00023134"/>
    </source>
</evidence>
<evidence type="ECO:0000256" key="4">
    <source>
        <dbReference type="PIRNR" id="PIRNR006230"/>
    </source>
</evidence>
<evidence type="ECO:0000256" key="1">
    <source>
        <dbReference type="ARBA" id="ARBA00014898"/>
    </source>
</evidence>
<feature type="binding site" evidence="5">
    <location>
        <begin position="62"/>
        <end position="65"/>
    </location>
    <ligand>
        <name>GTP</name>
        <dbReference type="ChEBI" id="CHEBI:37565"/>
    </ligand>
</feature>
<comment type="similarity">
    <text evidence="4">Belongs to the TRAFAC class YlqF/YawG GTPase family. MTG1 subfamily.</text>
</comment>
<dbReference type="InterPro" id="IPR023179">
    <property type="entry name" value="GTP-bd_ortho_bundle_sf"/>
</dbReference>
<reference evidence="7" key="1">
    <citation type="submission" date="2020-08" db="EMBL/GenBank/DDBJ databases">
        <title>Genome public.</title>
        <authorList>
            <person name="Liu C."/>
            <person name="Sun Q."/>
        </authorList>
    </citation>
    <scope>NUCLEOTIDE SEQUENCE</scope>
    <source>
        <strain evidence="7">NSJ-33</strain>
    </source>
</reference>
<dbReference type="InterPro" id="IPR027417">
    <property type="entry name" value="P-loop_NTPase"/>
</dbReference>
<keyword evidence="2 4" id="KW-0547">Nucleotide-binding</keyword>
<feature type="binding site" evidence="5">
    <location>
        <position position="178"/>
    </location>
    <ligand>
        <name>GTP</name>
        <dbReference type="ChEBI" id="CHEBI:37565"/>
    </ligand>
</feature>
<dbReference type="GO" id="GO:0006412">
    <property type="term" value="P:translation"/>
    <property type="evidence" value="ECO:0007669"/>
    <property type="project" value="TreeGrafter"/>
</dbReference>
<keyword evidence="4" id="KW-0963">Cytoplasm</keyword>
<proteinExistence type="inferred from homology"/>
<dbReference type="AlphaFoldDB" id="A0A926E254"/>
<dbReference type="Proteomes" id="UP000610760">
    <property type="component" value="Unassembled WGS sequence"/>
</dbReference>
<evidence type="ECO:0000313" key="7">
    <source>
        <dbReference type="EMBL" id="MBC8558832.1"/>
    </source>
</evidence>
<evidence type="ECO:0000259" key="6">
    <source>
        <dbReference type="PROSITE" id="PS51721"/>
    </source>
</evidence>
<organism evidence="7 8">
    <name type="scientific">Fumia xinanensis</name>
    <dbReference type="NCBI Taxonomy" id="2763659"/>
    <lineage>
        <taxon>Bacteria</taxon>
        <taxon>Bacillati</taxon>
        <taxon>Bacillota</taxon>
        <taxon>Clostridia</taxon>
        <taxon>Eubacteriales</taxon>
        <taxon>Oscillospiraceae</taxon>
        <taxon>Fumia</taxon>
    </lineage>
</organism>
<dbReference type="Gene3D" id="1.10.1580.10">
    <property type="match status" value="1"/>
</dbReference>
<gene>
    <name evidence="7" type="primary">ylqF</name>
    <name evidence="7" type="ORF">H8710_01985</name>
</gene>
<feature type="binding site" evidence="5">
    <location>
        <begin position="134"/>
        <end position="139"/>
    </location>
    <ligand>
        <name>GTP</name>
        <dbReference type="ChEBI" id="CHEBI:37565"/>
    </ligand>
</feature>
<dbReference type="InterPro" id="IPR030378">
    <property type="entry name" value="G_CP_dom"/>
</dbReference>
<dbReference type="PRINTS" id="PR00326">
    <property type="entry name" value="GTP1OBG"/>
</dbReference>
<name>A0A926E254_9FIRM</name>
<evidence type="ECO:0000256" key="5">
    <source>
        <dbReference type="PIRSR" id="PIRSR006230-1"/>
    </source>
</evidence>
<dbReference type="CDD" id="cd01856">
    <property type="entry name" value="YlqF"/>
    <property type="match status" value="1"/>
</dbReference>
<comment type="subcellular location">
    <subcellularLocation>
        <location evidence="4">Cytoplasm</location>
    </subcellularLocation>
</comment>
<dbReference type="Gene3D" id="3.40.50.300">
    <property type="entry name" value="P-loop containing nucleotide triphosphate hydrolases"/>
    <property type="match status" value="1"/>
</dbReference>
<dbReference type="EMBL" id="JACRSV010000001">
    <property type="protein sequence ID" value="MBC8558832.1"/>
    <property type="molecule type" value="Genomic_DNA"/>
</dbReference>
<dbReference type="FunFam" id="3.40.50.300:FF:000590">
    <property type="entry name" value="Ribosome biogenesis GTPase A"/>
    <property type="match status" value="1"/>
</dbReference>
<feature type="domain" description="CP-type G" evidence="6">
    <location>
        <begin position="17"/>
        <end position="182"/>
    </location>
</feature>
<dbReference type="RefSeq" id="WP_249293728.1">
    <property type="nucleotide sequence ID" value="NZ_JACRSV010000001.1"/>
</dbReference>
<comment type="caution">
    <text evidence="7">The sequence shown here is derived from an EMBL/GenBank/DDBJ whole genome shotgun (WGS) entry which is preliminary data.</text>
</comment>
<dbReference type="PANTHER" id="PTHR45782">
    <property type="entry name" value="MITOCHONDRIAL RIBOSOME-ASSOCIATED GTPASE 1"/>
    <property type="match status" value="1"/>
</dbReference>
<comment type="function">
    <text evidence="4">Required for a late step of 50S ribosomal subunit assembly. Has GTPase activity.</text>
</comment>
<evidence type="ECO:0000256" key="2">
    <source>
        <dbReference type="ARBA" id="ARBA00022741"/>
    </source>
</evidence>
<dbReference type="PANTHER" id="PTHR45782:SF4">
    <property type="entry name" value="MITOCHONDRIAL RIBOSOME-ASSOCIATED GTPASE 1"/>
    <property type="match status" value="1"/>
</dbReference>
<dbReference type="SUPFAM" id="SSF52540">
    <property type="entry name" value="P-loop containing nucleoside triphosphate hydrolases"/>
    <property type="match status" value="1"/>
</dbReference>
<dbReference type="InterPro" id="IPR016478">
    <property type="entry name" value="GTPase_MTG1"/>
</dbReference>
<protein>
    <recommendedName>
        <fullName evidence="1 4">Ribosome biogenesis GTPase A</fullName>
    </recommendedName>
</protein>
<dbReference type="InterPro" id="IPR019991">
    <property type="entry name" value="GTP-bd_ribosome_bgen"/>
</dbReference>
<dbReference type="GO" id="GO:0003924">
    <property type="term" value="F:GTPase activity"/>
    <property type="evidence" value="ECO:0007669"/>
    <property type="project" value="TreeGrafter"/>
</dbReference>
<dbReference type="InterPro" id="IPR006073">
    <property type="entry name" value="GTP-bd"/>
</dbReference>